<protein>
    <submittedName>
        <fullName evidence="2">Uncharacterized protein</fullName>
    </submittedName>
</protein>
<sequence length="59" mass="6586">MRVTKPHFQIRPGDQVSFMRHRQLVHVEMLSPGARRGPASEARSLYLDLSSPDGTQSPG</sequence>
<proteinExistence type="predicted"/>
<reference evidence="2" key="1">
    <citation type="journal article" date="2014" name="Int. J. Syst. Evol. Microbiol.">
        <title>Complete genome of a new Firmicutes species belonging to the dominant human colonic microbiota ('Ruminococcus bicirculans') reveals two chromosomes and a selective capacity to utilize plant glucans.</title>
        <authorList>
            <consortium name="NISC Comparative Sequencing Program"/>
            <person name="Wegmann U."/>
            <person name="Louis P."/>
            <person name="Goesmann A."/>
            <person name="Henrissat B."/>
            <person name="Duncan S.H."/>
            <person name="Flint H.J."/>
        </authorList>
    </citation>
    <scope>NUCLEOTIDE SEQUENCE</scope>
    <source>
        <strain evidence="2">NBRC 108216</strain>
    </source>
</reference>
<accession>A0ABQ5V5C8</accession>
<keyword evidence="3" id="KW-1185">Reference proteome</keyword>
<name>A0ABQ5V5C8_9PROT</name>
<dbReference type="Gene3D" id="3.10.290.10">
    <property type="entry name" value="RNA-binding S4 domain"/>
    <property type="match status" value="1"/>
</dbReference>
<dbReference type="EMBL" id="BSNJ01000007">
    <property type="protein sequence ID" value="GLQ21914.1"/>
    <property type="molecule type" value="Genomic_DNA"/>
</dbReference>
<evidence type="ECO:0000256" key="1">
    <source>
        <dbReference type="SAM" id="MobiDB-lite"/>
    </source>
</evidence>
<evidence type="ECO:0000313" key="3">
    <source>
        <dbReference type="Proteomes" id="UP001161390"/>
    </source>
</evidence>
<reference evidence="2" key="2">
    <citation type="submission" date="2023-01" db="EMBL/GenBank/DDBJ databases">
        <title>Draft genome sequence of Algimonas porphyrae strain NBRC 108216.</title>
        <authorList>
            <person name="Sun Q."/>
            <person name="Mori K."/>
        </authorList>
    </citation>
    <scope>NUCLEOTIDE SEQUENCE</scope>
    <source>
        <strain evidence="2">NBRC 108216</strain>
    </source>
</reference>
<feature type="region of interest" description="Disordered" evidence="1">
    <location>
        <begin position="31"/>
        <end position="59"/>
    </location>
</feature>
<dbReference type="InterPro" id="IPR036986">
    <property type="entry name" value="S4_RNA-bd_sf"/>
</dbReference>
<organism evidence="2 3">
    <name type="scientific">Algimonas porphyrae</name>
    <dbReference type="NCBI Taxonomy" id="1128113"/>
    <lineage>
        <taxon>Bacteria</taxon>
        <taxon>Pseudomonadati</taxon>
        <taxon>Pseudomonadota</taxon>
        <taxon>Alphaproteobacteria</taxon>
        <taxon>Maricaulales</taxon>
        <taxon>Robiginitomaculaceae</taxon>
        <taxon>Algimonas</taxon>
    </lineage>
</organism>
<dbReference type="Proteomes" id="UP001161390">
    <property type="component" value="Unassembled WGS sequence"/>
</dbReference>
<dbReference type="RefSeq" id="WP_348520205.1">
    <property type="nucleotide sequence ID" value="NZ_BSNJ01000007.1"/>
</dbReference>
<comment type="caution">
    <text evidence="2">The sequence shown here is derived from an EMBL/GenBank/DDBJ whole genome shotgun (WGS) entry which is preliminary data.</text>
</comment>
<evidence type="ECO:0000313" key="2">
    <source>
        <dbReference type="EMBL" id="GLQ21914.1"/>
    </source>
</evidence>
<gene>
    <name evidence="2" type="ORF">GCM10007854_28690</name>
</gene>